<reference evidence="1 2" key="2">
    <citation type="journal article" date="2009" name="PLoS ONE">
        <title>An integrated genetic and cytogenetic map of the cucumber genome.</title>
        <authorList>
            <person name="Ren Y."/>
            <person name="Zhang Z."/>
            <person name="Liu J."/>
            <person name="Staub J.E."/>
            <person name="Han Y."/>
            <person name="Cheng Z."/>
            <person name="Li X."/>
            <person name="Lu J."/>
            <person name="Miao H."/>
            <person name="Kang H."/>
            <person name="Xie B."/>
            <person name="Gu X."/>
            <person name="Wang X."/>
            <person name="Du Y."/>
            <person name="Jin W."/>
            <person name="Huang S."/>
        </authorList>
    </citation>
    <scope>NUCLEOTIDE SEQUENCE [LARGE SCALE GENOMIC DNA]</scope>
    <source>
        <strain evidence="2">cv. 9930</strain>
    </source>
</reference>
<sequence length="67" mass="8185">MSHRNKKESLNKQELALQPIEIFFNRSPNAFFNQLEILEQTNGINVERKNVFQWRDGRNAFWWKDDF</sequence>
<evidence type="ECO:0000313" key="1">
    <source>
        <dbReference type="EMBL" id="KGN46808.1"/>
    </source>
</evidence>
<dbReference type="Proteomes" id="UP000029981">
    <property type="component" value="Chromosome 6"/>
</dbReference>
<accession>A0A0A0KBA3</accession>
<dbReference type="EMBL" id="CM002927">
    <property type="protein sequence ID" value="KGN46808.1"/>
    <property type="molecule type" value="Genomic_DNA"/>
</dbReference>
<dbReference type="AlphaFoldDB" id="A0A0A0KBA3"/>
<protein>
    <submittedName>
        <fullName evidence="1">Uncharacterized protein</fullName>
    </submittedName>
</protein>
<proteinExistence type="predicted"/>
<evidence type="ECO:0000313" key="2">
    <source>
        <dbReference type="Proteomes" id="UP000029981"/>
    </source>
</evidence>
<name>A0A0A0KBA3_CUCSA</name>
<keyword evidence="2" id="KW-1185">Reference proteome</keyword>
<dbReference type="Gramene" id="KGN46808">
    <property type="protein sequence ID" value="KGN46808"/>
    <property type="gene ID" value="Csa_6G138100"/>
</dbReference>
<gene>
    <name evidence="1" type="ORF">Csa_6G138100</name>
</gene>
<reference evidence="1 2" key="4">
    <citation type="journal article" date="2011" name="BMC Genomics">
        <title>RNA-Seq improves annotation of protein-coding genes in the cucumber genome.</title>
        <authorList>
            <person name="Li Z."/>
            <person name="Zhang Z."/>
            <person name="Yan P."/>
            <person name="Huang S."/>
            <person name="Fei Z."/>
            <person name="Lin K."/>
        </authorList>
    </citation>
    <scope>NUCLEOTIDE SEQUENCE [LARGE SCALE GENOMIC DNA]</scope>
    <source>
        <strain evidence="2">cv. 9930</strain>
    </source>
</reference>
<reference evidence="1 2" key="1">
    <citation type="journal article" date="2009" name="Nat. Genet.">
        <title>The genome of the cucumber, Cucumis sativus L.</title>
        <authorList>
            <person name="Huang S."/>
            <person name="Li R."/>
            <person name="Zhang Z."/>
            <person name="Li L."/>
            <person name="Gu X."/>
            <person name="Fan W."/>
            <person name="Lucas W.J."/>
            <person name="Wang X."/>
            <person name="Xie B."/>
            <person name="Ni P."/>
            <person name="Ren Y."/>
            <person name="Zhu H."/>
            <person name="Li J."/>
            <person name="Lin K."/>
            <person name="Jin W."/>
            <person name="Fei Z."/>
            <person name="Li G."/>
            <person name="Staub J."/>
            <person name="Kilian A."/>
            <person name="van der Vossen E.A."/>
            <person name="Wu Y."/>
            <person name="Guo J."/>
            <person name="He J."/>
            <person name="Jia Z."/>
            <person name="Ren Y."/>
            <person name="Tian G."/>
            <person name="Lu Y."/>
            <person name="Ruan J."/>
            <person name="Qian W."/>
            <person name="Wang M."/>
            <person name="Huang Q."/>
            <person name="Li B."/>
            <person name="Xuan Z."/>
            <person name="Cao J."/>
            <person name="Asan"/>
            <person name="Wu Z."/>
            <person name="Zhang J."/>
            <person name="Cai Q."/>
            <person name="Bai Y."/>
            <person name="Zhao B."/>
            <person name="Han Y."/>
            <person name="Li Y."/>
            <person name="Li X."/>
            <person name="Wang S."/>
            <person name="Shi Q."/>
            <person name="Liu S."/>
            <person name="Cho W.K."/>
            <person name="Kim J.Y."/>
            <person name="Xu Y."/>
            <person name="Heller-Uszynska K."/>
            <person name="Miao H."/>
            <person name="Cheng Z."/>
            <person name="Zhang S."/>
            <person name="Wu J."/>
            <person name="Yang Y."/>
            <person name="Kang H."/>
            <person name="Li M."/>
            <person name="Liang H."/>
            <person name="Ren X."/>
            <person name="Shi Z."/>
            <person name="Wen M."/>
            <person name="Jian M."/>
            <person name="Yang H."/>
            <person name="Zhang G."/>
            <person name="Yang Z."/>
            <person name="Chen R."/>
            <person name="Liu S."/>
            <person name="Li J."/>
            <person name="Ma L."/>
            <person name="Liu H."/>
            <person name="Zhou Y."/>
            <person name="Zhao J."/>
            <person name="Fang X."/>
            <person name="Li G."/>
            <person name="Fang L."/>
            <person name="Li Y."/>
            <person name="Liu D."/>
            <person name="Zheng H."/>
            <person name="Zhang Y."/>
            <person name="Qin N."/>
            <person name="Li Z."/>
            <person name="Yang G."/>
            <person name="Yang S."/>
            <person name="Bolund L."/>
            <person name="Kristiansen K."/>
            <person name="Zheng H."/>
            <person name="Li S."/>
            <person name="Zhang X."/>
            <person name="Yang H."/>
            <person name="Wang J."/>
            <person name="Sun R."/>
            <person name="Zhang B."/>
            <person name="Jiang S."/>
            <person name="Wang J."/>
            <person name="Du Y."/>
            <person name="Li S."/>
        </authorList>
    </citation>
    <scope>NUCLEOTIDE SEQUENCE [LARGE SCALE GENOMIC DNA]</scope>
    <source>
        <strain evidence="2">cv. 9930</strain>
    </source>
</reference>
<reference evidence="1 2" key="3">
    <citation type="journal article" date="2010" name="BMC Genomics">
        <title>Transcriptome sequencing and comparative analysis of cucumber flowers with different sex types.</title>
        <authorList>
            <person name="Guo S."/>
            <person name="Zheng Y."/>
            <person name="Joung J.G."/>
            <person name="Liu S."/>
            <person name="Zhang Z."/>
            <person name="Crasta O.R."/>
            <person name="Sobral B.W."/>
            <person name="Xu Y."/>
            <person name="Huang S."/>
            <person name="Fei Z."/>
        </authorList>
    </citation>
    <scope>NUCLEOTIDE SEQUENCE [LARGE SCALE GENOMIC DNA]</scope>
    <source>
        <strain evidence="2">cv. 9930</strain>
    </source>
</reference>
<organism evidence="1 2">
    <name type="scientific">Cucumis sativus</name>
    <name type="common">Cucumber</name>
    <dbReference type="NCBI Taxonomy" id="3659"/>
    <lineage>
        <taxon>Eukaryota</taxon>
        <taxon>Viridiplantae</taxon>
        <taxon>Streptophyta</taxon>
        <taxon>Embryophyta</taxon>
        <taxon>Tracheophyta</taxon>
        <taxon>Spermatophyta</taxon>
        <taxon>Magnoliopsida</taxon>
        <taxon>eudicotyledons</taxon>
        <taxon>Gunneridae</taxon>
        <taxon>Pentapetalae</taxon>
        <taxon>rosids</taxon>
        <taxon>fabids</taxon>
        <taxon>Cucurbitales</taxon>
        <taxon>Cucurbitaceae</taxon>
        <taxon>Benincaseae</taxon>
        <taxon>Cucumis</taxon>
    </lineage>
</organism>